<keyword evidence="3" id="KW-1185">Reference proteome</keyword>
<feature type="transmembrane region" description="Helical" evidence="1">
    <location>
        <begin position="94"/>
        <end position="114"/>
    </location>
</feature>
<feature type="transmembrane region" description="Helical" evidence="1">
    <location>
        <begin position="362"/>
        <end position="382"/>
    </location>
</feature>
<keyword evidence="1" id="KW-0472">Membrane</keyword>
<feature type="transmembrane region" description="Helical" evidence="1">
    <location>
        <begin position="126"/>
        <end position="144"/>
    </location>
</feature>
<accession>C5BSL3</accession>
<keyword evidence="1" id="KW-1133">Transmembrane helix</keyword>
<reference evidence="2 3" key="1">
    <citation type="journal article" date="2009" name="PLoS ONE">
        <title>The complete genome of Teredinibacter turnerae T7901: an intracellular endosymbiont of marine wood-boring bivalves (shipworms).</title>
        <authorList>
            <person name="Yang J.C."/>
            <person name="Madupu R."/>
            <person name="Durkin A.S."/>
            <person name="Ekborg N.A."/>
            <person name="Pedamallu C.S."/>
            <person name="Hostetler J.B."/>
            <person name="Radune D."/>
            <person name="Toms B.S."/>
            <person name="Henrissat B."/>
            <person name="Coutinho P.M."/>
            <person name="Schwarz S."/>
            <person name="Field L."/>
            <person name="Trindade-Silva A.E."/>
            <person name="Soares C.A.G."/>
            <person name="Elshahawi S."/>
            <person name="Hanora A."/>
            <person name="Schmidt E.W."/>
            <person name="Haygood M.G."/>
            <person name="Posfai J."/>
            <person name="Benner J."/>
            <person name="Madinger C."/>
            <person name="Nove J."/>
            <person name="Anton B."/>
            <person name="Chaudhary K."/>
            <person name="Foster J."/>
            <person name="Holman A."/>
            <person name="Kumar S."/>
            <person name="Lessard P.A."/>
            <person name="Luyten Y.A."/>
            <person name="Slatko B."/>
            <person name="Wood N."/>
            <person name="Wu B."/>
            <person name="Teplitski M."/>
            <person name="Mougous J.D."/>
            <person name="Ward N."/>
            <person name="Eisen J.A."/>
            <person name="Badger J.H."/>
            <person name="Distel D.L."/>
        </authorList>
    </citation>
    <scope>NUCLEOTIDE SEQUENCE [LARGE SCALE GENOMIC DNA]</scope>
    <source>
        <strain evidence="3">ATCC 39867 / T7901</strain>
    </source>
</reference>
<feature type="transmembrane region" description="Helical" evidence="1">
    <location>
        <begin position="330"/>
        <end position="350"/>
    </location>
</feature>
<organism evidence="2 3">
    <name type="scientific">Teredinibacter turnerae (strain ATCC 39867 / T7901)</name>
    <dbReference type="NCBI Taxonomy" id="377629"/>
    <lineage>
        <taxon>Bacteria</taxon>
        <taxon>Pseudomonadati</taxon>
        <taxon>Pseudomonadota</taxon>
        <taxon>Gammaproteobacteria</taxon>
        <taxon>Cellvibrionales</taxon>
        <taxon>Cellvibrionaceae</taxon>
        <taxon>Teredinibacter</taxon>
    </lineage>
</organism>
<feature type="transmembrane region" description="Helical" evidence="1">
    <location>
        <begin position="188"/>
        <end position="215"/>
    </location>
</feature>
<proteinExistence type="predicted"/>
<feature type="transmembrane region" description="Helical" evidence="1">
    <location>
        <begin position="221"/>
        <end position="241"/>
    </location>
</feature>
<evidence type="ECO:0000313" key="3">
    <source>
        <dbReference type="Proteomes" id="UP000009080"/>
    </source>
</evidence>
<feature type="transmembrane region" description="Helical" evidence="1">
    <location>
        <begin position="69"/>
        <end position="88"/>
    </location>
</feature>
<dbReference type="RefSeq" id="WP_015818039.1">
    <property type="nucleotide sequence ID" value="NC_012997.1"/>
</dbReference>
<evidence type="ECO:0000313" key="2">
    <source>
        <dbReference type="EMBL" id="ACR11927.1"/>
    </source>
</evidence>
<name>C5BSL3_TERTT</name>
<keyword evidence="1" id="KW-0812">Transmembrane</keyword>
<evidence type="ECO:0000256" key="1">
    <source>
        <dbReference type="SAM" id="Phobius"/>
    </source>
</evidence>
<feature type="transmembrane region" description="Helical" evidence="1">
    <location>
        <begin position="301"/>
        <end position="323"/>
    </location>
</feature>
<dbReference type="AlphaFoldDB" id="C5BSL3"/>
<dbReference type="KEGG" id="ttu:TERTU_1407"/>
<feature type="transmembrane region" description="Helical" evidence="1">
    <location>
        <begin position="261"/>
        <end position="281"/>
    </location>
</feature>
<feature type="transmembrane region" description="Helical" evidence="1">
    <location>
        <begin position="7"/>
        <end position="31"/>
    </location>
</feature>
<feature type="transmembrane region" description="Helical" evidence="1">
    <location>
        <begin position="150"/>
        <end position="167"/>
    </location>
</feature>
<dbReference type="HOGENOM" id="CLU_688735_0_0_6"/>
<dbReference type="EMBL" id="CP001614">
    <property type="protein sequence ID" value="ACR11927.1"/>
    <property type="molecule type" value="Genomic_DNA"/>
</dbReference>
<dbReference type="Proteomes" id="UP000009080">
    <property type="component" value="Chromosome"/>
</dbReference>
<sequence length="400" mass="45007">MRRLIWLISFSTLGNVVAFLSAPLIAILYGAKIMGELASIISIGSLFVVLCTFRVELGVASGDELLRKAVPAFIVFSLIVTSVASQFIPINSLVFTIFVILQSSYLLLSSVLVADDKFKLLGFLRFLRSFIVVILQLLFFYFFADLGYTLGLVLGLLLVVIALCVNVKSDCLNFYENIRRFSVGYFPVIRSYLSFNMPYSFLIIFISAFPVIYYSTIEKNLLLVGNVALAERIIGTPFNMLNQSIRDVMMKSVGSFRIRVWFVLSLFALALFVVGVSDFVELLFNFVPNSFMHEWGLFVDFAPYVFCFYASMLSGVTAVVLLVKVNKQQFLLLYSVFLAIVLFVFVMVQNHTYVLDVSFVRAYYASIALLNFIFAFSINYLFRDYGVVLEGADVGAEQAP</sequence>
<feature type="transmembrane region" description="Helical" evidence="1">
    <location>
        <begin position="37"/>
        <end position="57"/>
    </location>
</feature>
<protein>
    <submittedName>
        <fullName evidence="2">Membrane protein</fullName>
    </submittedName>
</protein>
<gene>
    <name evidence="2" type="ordered locus">TERTU_1407</name>
</gene>
<dbReference type="STRING" id="377629.TERTU_1407"/>